<keyword evidence="3" id="KW-0677">Repeat</keyword>
<dbReference type="EMBL" id="NAJO01000012">
    <property type="protein sequence ID" value="OQO08403.1"/>
    <property type="molecule type" value="Genomic_DNA"/>
</dbReference>
<dbReference type="Pfam" id="PF08513">
    <property type="entry name" value="LisH"/>
    <property type="match status" value="1"/>
</dbReference>
<sequence length="686" mass="74970">MAAPSTTTLHSDHINYLVFRYLQESGHEQSARMFAKDWYRPREFQDAEDLPFAPAVERGELVSVIQSGLRYDELQARIGRNERQHRWNLTGDARLPRESVEGDEQWQQAPPQREREESRPLSSGKRKVGPRASTGGTARVQDDFPTPAPKRQRTGHGDDDVHVNGDRDAMDVDAASSSGNEDADGEVISPAAASDDVAVTIPERYDSMDALVQTDFATGPKTSTLSFTVANPSAQIMHCKFKPSTRPGGTDLLRVGGQNISDLYAIPEALDGPAPDIGPIELPSLKPDSIVVASAWHPTDPIYVYVVEHIEPAAGPIPKQTLISHGLDLGVVEYLLEPHLLEPQGTTLHVSYSPNAEHILVLQSNLERSLVQIFKSVSEEVDHVVRGKPEAWALIDTAVLSAEWVSDSLIMVAGAHGMSRICKFHATGEDEHEPRSESLTQHNLTTSGHDLVSGSTDWTDGRYCRSGQCLVFLSSNDRRLAITTDYDEKKLQSRDAPVDLLVDERFDAVPTCMALADHRPRQAGGSPGRLAVGCEDGTCFVYSTSSGEPDVRPAKVGMLELSEPVRALAWGHETRVLAVAGVDIVRIWAVVDDARDTTRLVERPLLTWRPQLVEHDVVANGDVNGDESEIGGGEPALSWSADGTRLAFAVDKEVHIIYFRPSLSEAVNALPVNGALRDRPAEPLVT</sequence>
<dbReference type="InterPro" id="IPR045183">
    <property type="entry name" value="Ebi-like"/>
</dbReference>
<organism evidence="6 7">
    <name type="scientific">Cryoendolithus antarcticus</name>
    <dbReference type="NCBI Taxonomy" id="1507870"/>
    <lineage>
        <taxon>Eukaryota</taxon>
        <taxon>Fungi</taxon>
        <taxon>Dikarya</taxon>
        <taxon>Ascomycota</taxon>
        <taxon>Pezizomycotina</taxon>
        <taxon>Dothideomycetes</taxon>
        <taxon>Dothideomycetidae</taxon>
        <taxon>Cladosporiales</taxon>
        <taxon>Cladosporiaceae</taxon>
        <taxon>Cryoendolithus</taxon>
    </lineage>
</organism>
<protein>
    <submittedName>
        <fullName evidence="6">Uncharacterized protein</fullName>
    </submittedName>
</protein>
<dbReference type="GO" id="GO:0000118">
    <property type="term" value="C:histone deacetylase complex"/>
    <property type="evidence" value="ECO:0007669"/>
    <property type="project" value="TreeGrafter"/>
</dbReference>
<dbReference type="InterPro" id="IPR036322">
    <property type="entry name" value="WD40_repeat_dom_sf"/>
</dbReference>
<reference evidence="7" key="1">
    <citation type="submission" date="2017-03" db="EMBL/GenBank/DDBJ databases">
        <title>Genomes of endolithic fungi from Antarctica.</title>
        <authorList>
            <person name="Coleine C."/>
            <person name="Masonjones S."/>
            <person name="Stajich J.E."/>
        </authorList>
    </citation>
    <scope>NUCLEOTIDE SEQUENCE [LARGE SCALE GENOMIC DNA]</scope>
    <source>
        <strain evidence="7">CCFEE 5527</strain>
    </source>
</reference>
<dbReference type="GO" id="GO:0006357">
    <property type="term" value="P:regulation of transcription by RNA polymerase II"/>
    <property type="evidence" value="ECO:0007669"/>
    <property type="project" value="TreeGrafter"/>
</dbReference>
<name>A0A1V8TAG9_9PEZI</name>
<dbReference type="GO" id="GO:0003714">
    <property type="term" value="F:transcription corepressor activity"/>
    <property type="evidence" value="ECO:0007669"/>
    <property type="project" value="InterPro"/>
</dbReference>
<dbReference type="Proteomes" id="UP000192596">
    <property type="component" value="Unassembled WGS sequence"/>
</dbReference>
<keyword evidence="7" id="KW-1185">Reference proteome</keyword>
<evidence type="ECO:0000313" key="6">
    <source>
        <dbReference type="EMBL" id="OQO08403.1"/>
    </source>
</evidence>
<comment type="subcellular location">
    <subcellularLocation>
        <location evidence="1">Nucleus</location>
    </subcellularLocation>
</comment>
<feature type="region of interest" description="Disordered" evidence="5">
    <location>
        <begin position="89"/>
        <end position="195"/>
    </location>
</feature>
<dbReference type="PANTHER" id="PTHR22846:SF2">
    <property type="entry name" value="F-BOX-LIKE_WD REPEAT-CONTAINING PROTEIN EBI"/>
    <property type="match status" value="1"/>
</dbReference>
<evidence type="ECO:0000313" key="7">
    <source>
        <dbReference type="Proteomes" id="UP000192596"/>
    </source>
</evidence>
<comment type="caution">
    <text evidence="6">The sequence shown here is derived from an EMBL/GenBank/DDBJ whole genome shotgun (WGS) entry which is preliminary data.</text>
</comment>
<evidence type="ECO:0000256" key="5">
    <source>
        <dbReference type="SAM" id="MobiDB-lite"/>
    </source>
</evidence>
<dbReference type="STRING" id="1507870.A0A1V8TAG9"/>
<keyword evidence="4" id="KW-0539">Nucleus</keyword>
<dbReference type="SUPFAM" id="SSF50978">
    <property type="entry name" value="WD40 repeat-like"/>
    <property type="match status" value="1"/>
</dbReference>
<evidence type="ECO:0000256" key="4">
    <source>
        <dbReference type="ARBA" id="ARBA00023242"/>
    </source>
</evidence>
<gene>
    <name evidence="6" type="ORF">B0A48_06273</name>
</gene>
<dbReference type="Gene3D" id="2.130.10.10">
    <property type="entry name" value="YVTN repeat-like/Quinoprotein amine dehydrogenase"/>
    <property type="match status" value="1"/>
</dbReference>
<evidence type="ECO:0000256" key="1">
    <source>
        <dbReference type="ARBA" id="ARBA00004123"/>
    </source>
</evidence>
<evidence type="ECO:0000256" key="2">
    <source>
        <dbReference type="ARBA" id="ARBA00022574"/>
    </source>
</evidence>
<accession>A0A1V8TAG9</accession>
<dbReference type="InterPro" id="IPR015943">
    <property type="entry name" value="WD40/YVTN_repeat-like_dom_sf"/>
</dbReference>
<keyword evidence="2" id="KW-0853">WD repeat</keyword>
<dbReference type="InParanoid" id="A0A1V8TAG9"/>
<feature type="compositionally biased region" description="Basic and acidic residues" evidence="5">
    <location>
        <begin position="155"/>
        <end position="170"/>
    </location>
</feature>
<proteinExistence type="predicted"/>
<dbReference type="InterPro" id="IPR006594">
    <property type="entry name" value="LisH"/>
</dbReference>
<dbReference type="AlphaFoldDB" id="A0A1V8TAG9"/>
<dbReference type="OrthoDB" id="1367865at2759"/>
<dbReference type="PANTHER" id="PTHR22846">
    <property type="entry name" value="WD40 REPEAT PROTEIN"/>
    <property type="match status" value="1"/>
</dbReference>
<evidence type="ECO:0000256" key="3">
    <source>
        <dbReference type="ARBA" id="ARBA00022737"/>
    </source>
</evidence>
<dbReference type="Gene3D" id="1.20.960.30">
    <property type="match status" value="1"/>
</dbReference>